<evidence type="ECO:0000256" key="1">
    <source>
        <dbReference type="SAM" id="MobiDB-lite"/>
    </source>
</evidence>
<feature type="region of interest" description="Disordered" evidence="1">
    <location>
        <begin position="1"/>
        <end position="28"/>
    </location>
</feature>
<keyword evidence="2" id="KW-0472">Membrane</keyword>
<name>A0A8S0XRG9_CYCAE</name>
<keyword evidence="2" id="KW-0812">Transmembrane</keyword>
<feature type="transmembrane region" description="Helical" evidence="2">
    <location>
        <begin position="87"/>
        <end position="108"/>
    </location>
</feature>
<comment type="caution">
    <text evidence="3">The sequence shown here is derived from an EMBL/GenBank/DDBJ whole genome shotgun (WGS) entry which is preliminary data.</text>
</comment>
<dbReference type="AlphaFoldDB" id="A0A8S0XRG9"/>
<feature type="compositionally biased region" description="Basic residues" evidence="1">
    <location>
        <begin position="1"/>
        <end position="12"/>
    </location>
</feature>
<evidence type="ECO:0000313" key="4">
    <source>
        <dbReference type="Proteomes" id="UP000467700"/>
    </source>
</evidence>
<gene>
    <name evidence="3" type="ORF">AAE3_LOCUS5990</name>
</gene>
<feature type="region of interest" description="Disordered" evidence="1">
    <location>
        <begin position="194"/>
        <end position="320"/>
    </location>
</feature>
<sequence>MTRTGTRRRRHRHDDDEGRGTTRTAGHQAPFTLALAPHSLPHPLPCPLAPCLALSPLSTPHSPLVCLPSALCPAVSPNLPLRSCRPLAYLAPFAPFAPLALSLLSLTLPTLPSHPLPSRPLPFRPSPSCLCPFAPHPFSLLPSCPPCPLAHLAHLALSPLPLPSHLCLCPLALLLLLSPSRRFAVTVTVLPSRPLASASPPDLRHLPLPCEQTPRVVEGRTHRQRAEVTQRRAEGGRGANARQRAVEGRTTPNDEQKGPEDAPMGGGGGKRGEWPPTNRRGPNNPLTSRGRPAGPQRREEEEWRMPQWAEGGGRGDNSPK</sequence>
<keyword evidence="4" id="KW-1185">Reference proteome</keyword>
<reference evidence="3 4" key="1">
    <citation type="submission" date="2020-01" db="EMBL/GenBank/DDBJ databases">
        <authorList>
            <person name="Gupta K D."/>
        </authorList>
    </citation>
    <scope>NUCLEOTIDE SEQUENCE [LARGE SCALE GENOMIC DNA]</scope>
</reference>
<feature type="compositionally biased region" description="Basic and acidic residues" evidence="1">
    <location>
        <begin position="244"/>
        <end position="260"/>
    </location>
</feature>
<keyword evidence="2" id="KW-1133">Transmembrane helix</keyword>
<accession>A0A8S0XRG9</accession>
<evidence type="ECO:0000313" key="3">
    <source>
        <dbReference type="EMBL" id="CAA7263857.1"/>
    </source>
</evidence>
<organism evidence="3 4">
    <name type="scientific">Cyclocybe aegerita</name>
    <name type="common">Black poplar mushroom</name>
    <name type="synonym">Agrocybe aegerita</name>
    <dbReference type="NCBI Taxonomy" id="1973307"/>
    <lineage>
        <taxon>Eukaryota</taxon>
        <taxon>Fungi</taxon>
        <taxon>Dikarya</taxon>
        <taxon>Basidiomycota</taxon>
        <taxon>Agaricomycotina</taxon>
        <taxon>Agaricomycetes</taxon>
        <taxon>Agaricomycetidae</taxon>
        <taxon>Agaricales</taxon>
        <taxon>Agaricineae</taxon>
        <taxon>Bolbitiaceae</taxon>
        <taxon>Cyclocybe</taxon>
    </lineage>
</organism>
<dbReference type="Proteomes" id="UP000467700">
    <property type="component" value="Unassembled WGS sequence"/>
</dbReference>
<dbReference type="EMBL" id="CACVBS010000041">
    <property type="protein sequence ID" value="CAA7263857.1"/>
    <property type="molecule type" value="Genomic_DNA"/>
</dbReference>
<feature type="compositionally biased region" description="Basic and acidic residues" evidence="1">
    <location>
        <begin position="217"/>
        <end position="235"/>
    </location>
</feature>
<feature type="compositionally biased region" description="Gly residues" evidence="1">
    <location>
        <begin position="310"/>
        <end position="320"/>
    </location>
</feature>
<protein>
    <submittedName>
        <fullName evidence="3">Uncharacterized protein</fullName>
    </submittedName>
</protein>
<proteinExistence type="predicted"/>
<evidence type="ECO:0000256" key="2">
    <source>
        <dbReference type="SAM" id="Phobius"/>
    </source>
</evidence>